<dbReference type="FunFam" id="3.30.2350.10:FF:000012">
    <property type="entry name" value="tRNA pseudouridine synthase B"/>
    <property type="match status" value="1"/>
</dbReference>
<protein>
    <recommendedName>
        <fullName evidence="2">tRNA pseudouridine(55) synthase</fullName>
        <ecNumber evidence="2">5.4.99.25</ecNumber>
    </recommendedName>
</protein>
<dbReference type="OrthoDB" id="9995526at2759"/>
<dbReference type="Pfam" id="PF16198">
    <property type="entry name" value="TruB_C_2"/>
    <property type="match status" value="1"/>
</dbReference>
<feature type="domain" description="Pseudouridine synthase II N-terminal" evidence="6">
    <location>
        <begin position="341"/>
        <end position="491"/>
    </location>
</feature>
<dbReference type="HAMAP" id="MF_01080">
    <property type="entry name" value="TruB_bact"/>
    <property type="match status" value="1"/>
</dbReference>
<evidence type="ECO:0000256" key="5">
    <source>
        <dbReference type="SAM" id="MobiDB-lite"/>
    </source>
</evidence>
<feature type="compositionally biased region" description="Low complexity" evidence="5">
    <location>
        <begin position="106"/>
        <end position="116"/>
    </location>
</feature>
<dbReference type="GO" id="GO:0003723">
    <property type="term" value="F:RNA binding"/>
    <property type="evidence" value="ECO:0007669"/>
    <property type="project" value="InterPro"/>
</dbReference>
<dbReference type="InterPro" id="IPR014780">
    <property type="entry name" value="tRNA_psdUridine_synth_TruB"/>
</dbReference>
<dbReference type="InterPro" id="IPR002501">
    <property type="entry name" value="PsdUridine_synth_N"/>
</dbReference>
<feature type="compositionally biased region" description="Basic and acidic residues" evidence="5">
    <location>
        <begin position="226"/>
        <end position="241"/>
    </location>
</feature>
<feature type="compositionally biased region" description="Polar residues" evidence="5">
    <location>
        <begin position="77"/>
        <end position="87"/>
    </location>
</feature>
<keyword evidence="4" id="KW-0413">Isomerase</keyword>
<feature type="region of interest" description="Disordered" evidence="5">
    <location>
        <begin position="215"/>
        <end position="241"/>
    </location>
</feature>
<dbReference type="Gene3D" id="3.30.2350.10">
    <property type="entry name" value="Pseudouridine synthase"/>
    <property type="match status" value="1"/>
</dbReference>
<feature type="compositionally biased region" description="Basic residues" evidence="5">
    <location>
        <begin position="123"/>
        <end position="135"/>
    </location>
</feature>
<dbReference type="InterPro" id="IPR020103">
    <property type="entry name" value="PsdUridine_synth_cat_dom_sf"/>
</dbReference>
<name>A0A484MUL3_9ASTE</name>
<evidence type="ECO:0000259" key="6">
    <source>
        <dbReference type="Pfam" id="PF01509"/>
    </source>
</evidence>
<dbReference type="GO" id="GO:0006400">
    <property type="term" value="P:tRNA modification"/>
    <property type="evidence" value="ECO:0007669"/>
    <property type="project" value="TreeGrafter"/>
</dbReference>
<dbReference type="NCBIfam" id="TIGR00431">
    <property type="entry name" value="TruB"/>
    <property type="match status" value="1"/>
</dbReference>
<dbReference type="GO" id="GO:1990481">
    <property type="term" value="P:mRNA pseudouridine synthesis"/>
    <property type="evidence" value="ECO:0007669"/>
    <property type="project" value="TreeGrafter"/>
</dbReference>
<evidence type="ECO:0000256" key="1">
    <source>
        <dbReference type="ARBA" id="ARBA00008999"/>
    </source>
</evidence>
<sequence>MAKPAQLSKISLAFLRLTSPASISMLSSVSVHSKPRTVAALKRFSTTSTPYPLQYEMIVSRPVDPMRLRGRRRNPQHPITNSKTTDSPDPDSEHGFDNWVERKLASNSSSSSSSRSEMGMDKAKRKYYNKRRKRMFGSDSEDEGDRRDGSEFVELKQEVVEMRTLHKKEEELYFYDAFTYPWEKDKHYKMVYQLEKKFFPDQCFDKAFLEPGQSNEKITTRKGKMRAGETEDGKGESVGSQEDKGLVFFETDEVGNENTEGVCKKGVKVDVSEKKVEEFFKCLKKVPNHPDTGVSGVSSAEPFLSSRSRGLPPKWDSPAGTVVLVNKPKGWTSFTVCGKLRRLTKVKKVGHAGTLDPMATGLLIVCIGKATKLVDRYQGMIKGYSGTFRLGEATSTWDADSPVIQREPWEHIKNEDLRKAIASLSGEIWQVPPMFSAIKVGGERMYDKARRGESIELSPRRVSIFQFDIERSLEDRQNVIFRVVCSKGTYIRSLCADFGKALGSCAHLSALRRDSIGEYKADDAWDFQELEEAITKGYM</sequence>
<feature type="region of interest" description="Disordered" evidence="5">
    <location>
        <begin position="64"/>
        <end position="149"/>
    </location>
</feature>
<dbReference type="Pfam" id="PF01509">
    <property type="entry name" value="TruB_N"/>
    <property type="match status" value="1"/>
</dbReference>
<dbReference type="AlphaFoldDB" id="A0A484MUL3"/>
<accession>A0A484MUL3</accession>
<reference evidence="8 9" key="1">
    <citation type="submission" date="2018-04" db="EMBL/GenBank/DDBJ databases">
        <authorList>
            <person name="Vogel A."/>
        </authorList>
    </citation>
    <scope>NUCLEOTIDE SEQUENCE [LARGE SCALE GENOMIC DNA]</scope>
</reference>
<evidence type="ECO:0000313" key="8">
    <source>
        <dbReference type="EMBL" id="VFQ91876.1"/>
    </source>
</evidence>
<comment type="similarity">
    <text evidence="1">Belongs to the pseudouridine synthase TruB family.</text>
</comment>
<dbReference type="SUPFAM" id="SSF55120">
    <property type="entry name" value="Pseudouridine synthase"/>
    <property type="match status" value="1"/>
</dbReference>
<organism evidence="8 9">
    <name type="scientific">Cuscuta campestris</name>
    <dbReference type="NCBI Taxonomy" id="132261"/>
    <lineage>
        <taxon>Eukaryota</taxon>
        <taxon>Viridiplantae</taxon>
        <taxon>Streptophyta</taxon>
        <taxon>Embryophyta</taxon>
        <taxon>Tracheophyta</taxon>
        <taxon>Spermatophyta</taxon>
        <taxon>Magnoliopsida</taxon>
        <taxon>eudicotyledons</taxon>
        <taxon>Gunneridae</taxon>
        <taxon>Pentapetalae</taxon>
        <taxon>asterids</taxon>
        <taxon>lamiids</taxon>
        <taxon>Solanales</taxon>
        <taxon>Convolvulaceae</taxon>
        <taxon>Cuscuteae</taxon>
        <taxon>Cuscuta</taxon>
        <taxon>Cuscuta subgen. Grammica</taxon>
        <taxon>Cuscuta sect. Cleistogrammica</taxon>
    </lineage>
</organism>
<dbReference type="CDD" id="cd02573">
    <property type="entry name" value="PseudoU_synth_EcTruB"/>
    <property type="match status" value="1"/>
</dbReference>
<dbReference type="EC" id="5.4.99.25" evidence="2"/>
<evidence type="ECO:0000256" key="2">
    <source>
        <dbReference type="ARBA" id="ARBA00012787"/>
    </source>
</evidence>
<keyword evidence="9" id="KW-1185">Reference proteome</keyword>
<evidence type="ECO:0000256" key="3">
    <source>
        <dbReference type="ARBA" id="ARBA00022694"/>
    </source>
</evidence>
<dbReference type="GO" id="GO:0005634">
    <property type="term" value="C:nucleus"/>
    <property type="evidence" value="ECO:0007669"/>
    <property type="project" value="TreeGrafter"/>
</dbReference>
<evidence type="ECO:0000313" key="9">
    <source>
        <dbReference type="Proteomes" id="UP000595140"/>
    </source>
</evidence>
<proteinExistence type="inferred from homology"/>
<keyword evidence="3" id="KW-0819">tRNA processing</keyword>
<dbReference type="InterPro" id="IPR032819">
    <property type="entry name" value="TruB_C"/>
</dbReference>
<gene>
    <name evidence="8" type="ORF">CCAM_LOCUS33652</name>
</gene>
<feature type="compositionally biased region" description="Basic and acidic residues" evidence="5">
    <location>
        <begin position="91"/>
        <end position="104"/>
    </location>
</feature>
<dbReference type="PANTHER" id="PTHR13767">
    <property type="entry name" value="TRNA-PSEUDOURIDINE SYNTHASE"/>
    <property type="match status" value="1"/>
</dbReference>
<dbReference type="PANTHER" id="PTHR13767:SF2">
    <property type="entry name" value="PSEUDOURIDYLATE SYNTHASE TRUB1"/>
    <property type="match status" value="1"/>
</dbReference>
<evidence type="ECO:0000256" key="4">
    <source>
        <dbReference type="ARBA" id="ARBA00023235"/>
    </source>
</evidence>
<feature type="domain" description="tRNA pseudouridylate synthase B C-terminal" evidence="7">
    <location>
        <begin position="492"/>
        <end position="534"/>
    </location>
</feature>
<evidence type="ECO:0000259" key="7">
    <source>
        <dbReference type="Pfam" id="PF16198"/>
    </source>
</evidence>
<dbReference type="EMBL" id="OOIL02004480">
    <property type="protein sequence ID" value="VFQ91876.1"/>
    <property type="molecule type" value="Genomic_DNA"/>
</dbReference>
<dbReference type="GO" id="GO:0160148">
    <property type="term" value="F:tRNA pseudouridine(55) synthase activity"/>
    <property type="evidence" value="ECO:0007669"/>
    <property type="project" value="UniProtKB-EC"/>
</dbReference>
<dbReference type="Proteomes" id="UP000595140">
    <property type="component" value="Unassembled WGS sequence"/>
</dbReference>